<evidence type="ECO:0000313" key="5">
    <source>
        <dbReference type="Proteomes" id="UP001589906"/>
    </source>
</evidence>
<keyword evidence="5" id="KW-1185">Reference proteome</keyword>
<accession>A0ABV6R256</accession>
<dbReference type="EMBL" id="JBHLSW010000005">
    <property type="protein sequence ID" value="MFC0633711.1"/>
    <property type="molecule type" value="Genomic_DNA"/>
</dbReference>
<proteinExistence type="predicted"/>
<keyword evidence="2" id="KW-0808">Transferase</keyword>
<organism evidence="4 5">
    <name type="scientific">Brevundimonas balnearis</name>
    <dbReference type="NCBI Taxonomy" id="1572858"/>
    <lineage>
        <taxon>Bacteria</taxon>
        <taxon>Pseudomonadati</taxon>
        <taxon>Pseudomonadota</taxon>
        <taxon>Alphaproteobacteria</taxon>
        <taxon>Caulobacterales</taxon>
        <taxon>Caulobacteraceae</taxon>
        <taxon>Brevundimonas</taxon>
    </lineage>
</organism>
<dbReference type="PANTHER" id="PTHR43861">
    <property type="entry name" value="TRANS-ACONITATE 2-METHYLTRANSFERASE-RELATED"/>
    <property type="match status" value="1"/>
</dbReference>
<feature type="domain" description="Methyltransferase" evidence="3">
    <location>
        <begin position="51"/>
        <end position="141"/>
    </location>
</feature>
<dbReference type="Gene3D" id="3.40.50.150">
    <property type="entry name" value="Vaccinia Virus protein VP39"/>
    <property type="match status" value="1"/>
</dbReference>
<dbReference type="InterPro" id="IPR029063">
    <property type="entry name" value="SAM-dependent_MTases_sf"/>
</dbReference>
<dbReference type="CDD" id="cd02440">
    <property type="entry name" value="AdoMet_MTases"/>
    <property type="match status" value="1"/>
</dbReference>
<dbReference type="InterPro" id="IPR041698">
    <property type="entry name" value="Methyltransf_25"/>
</dbReference>
<sequence>MPTPDALTRAASAVVDLYRDGAADYVARRTTTLFERPWLDRFLALAPDGPVLDLGCGFGEPVARYLIARGRRVIGVDASAALLDHARAAWPNQTWVEADMRAFTPGAPVAAVIAWHSLFHLRPAQQAELIARIGGWLVEGGVAMFTSGDRADERLGDWNGVPLYHASLDPGAYAAALARGRLRVVEQVTDDASAGNATIWLARKGG</sequence>
<evidence type="ECO:0000256" key="1">
    <source>
        <dbReference type="ARBA" id="ARBA00022603"/>
    </source>
</evidence>
<dbReference type="SUPFAM" id="SSF53335">
    <property type="entry name" value="S-adenosyl-L-methionine-dependent methyltransferases"/>
    <property type="match status" value="1"/>
</dbReference>
<evidence type="ECO:0000256" key="2">
    <source>
        <dbReference type="ARBA" id="ARBA00022679"/>
    </source>
</evidence>
<keyword evidence="1 4" id="KW-0489">Methyltransferase</keyword>
<reference evidence="4 5" key="1">
    <citation type="submission" date="2024-09" db="EMBL/GenBank/DDBJ databases">
        <authorList>
            <person name="Sun Q."/>
            <person name="Mori K."/>
        </authorList>
    </citation>
    <scope>NUCLEOTIDE SEQUENCE [LARGE SCALE GENOMIC DNA]</scope>
    <source>
        <strain evidence="4 5">NCAIM B.02621</strain>
    </source>
</reference>
<dbReference type="RefSeq" id="WP_376835681.1">
    <property type="nucleotide sequence ID" value="NZ_JBHLSW010000005.1"/>
</dbReference>
<gene>
    <name evidence="4" type="ORF">ACFFGE_07445</name>
</gene>
<name>A0ABV6R256_9CAUL</name>
<dbReference type="Pfam" id="PF13649">
    <property type="entry name" value="Methyltransf_25"/>
    <property type="match status" value="1"/>
</dbReference>
<dbReference type="GO" id="GO:0008168">
    <property type="term" value="F:methyltransferase activity"/>
    <property type="evidence" value="ECO:0007669"/>
    <property type="project" value="UniProtKB-KW"/>
</dbReference>
<protein>
    <submittedName>
        <fullName evidence="4">Class I SAM-dependent methyltransferase</fullName>
    </submittedName>
</protein>
<evidence type="ECO:0000313" key="4">
    <source>
        <dbReference type="EMBL" id="MFC0633711.1"/>
    </source>
</evidence>
<dbReference type="GO" id="GO:0032259">
    <property type="term" value="P:methylation"/>
    <property type="evidence" value="ECO:0007669"/>
    <property type="project" value="UniProtKB-KW"/>
</dbReference>
<dbReference type="Proteomes" id="UP001589906">
    <property type="component" value="Unassembled WGS sequence"/>
</dbReference>
<dbReference type="PANTHER" id="PTHR43861:SF1">
    <property type="entry name" value="TRANS-ACONITATE 2-METHYLTRANSFERASE"/>
    <property type="match status" value="1"/>
</dbReference>
<evidence type="ECO:0000259" key="3">
    <source>
        <dbReference type="Pfam" id="PF13649"/>
    </source>
</evidence>
<comment type="caution">
    <text evidence="4">The sequence shown here is derived from an EMBL/GenBank/DDBJ whole genome shotgun (WGS) entry which is preliminary data.</text>
</comment>